<dbReference type="EMBL" id="JBHRSE010000060">
    <property type="protein sequence ID" value="MFC3023975.1"/>
    <property type="molecule type" value="Genomic_DNA"/>
</dbReference>
<keyword evidence="2" id="KW-1185">Reference proteome</keyword>
<dbReference type="RefSeq" id="WP_164711847.1">
    <property type="nucleotide sequence ID" value="NZ_AP024911.1"/>
</dbReference>
<gene>
    <name evidence="1" type="ORF">ACFODT_09065</name>
</gene>
<name>A0ABV7CC39_9VIBR</name>
<comment type="caution">
    <text evidence="1">The sequence shown here is derived from an EMBL/GenBank/DDBJ whole genome shotgun (WGS) entry which is preliminary data.</text>
</comment>
<accession>A0ABV7CC39</accession>
<evidence type="ECO:0000313" key="1">
    <source>
        <dbReference type="EMBL" id="MFC3023975.1"/>
    </source>
</evidence>
<proteinExistence type="predicted"/>
<reference evidence="2" key="1">
    <citation type="journal article" date="2019" name="Int. J. Syst. Evol. Microbiol.">
        <title>The Global Catalogue of Microorganisms (GCM) 10K type strain sequencing project: providing services to taxonomists for standard genome sequencing and annotation.</title>
        <authorList>
            <consortium name="The Broad Institute Genomics Platform"/>
            <consortium name="The Broad Institute Genome Sequencing Center for Infectious Disease"/>
            <person name="Wu L."/>
            <person name="Ma J."/>
        </authorList>
    </citation>
    <scope>NUCLEOTIDE SEQUENCE [LARGE SCALE GENOMIC DNA]</scope>
    <source>
        <strain evidence="2">KCTC 62784</strain>
    </source>
</reference>
<protein>
    <submittedName>
        <fullName evidence="1">Uncharacterized protein</fullName>
    </submittedName>
</protein>
<organism evidence="1 2">
    <name type="scientific">Vibrio zhugei</name>
    <dbReference type="NCBI Taxonomy" id="2479546"/>
    <lineage>
        <taxon>Bacteria</taxon>
        <taxon>Pseudomonadati</taxon>
        <taxon>Pseudomonadota</taxon>
        <taxon>Gammaproteobacteria</taxon>
        <taxon>Vibrionales</taxon>
        <taxon>Vibrionaceae</taxon>
        <taxon>Vibrio</taxon>
    </lineage>
</organism>
<evidence type="ECO:0000313" key="2">
    <source>
        <dbReference type="Proteomes" id="UP001595384"/>
    </source>
</evidence>
<sequence length="67" mass="7753">MTVYYLDRHPQSNGEYQLHEDGCTKLPLPSDRTYLGTFQTLDTAIQKATRIHHRCRPCAMCCEPIKV</sequence>
<dbReference type="Proteomes" id="UP001595384">
    <property type="component" value="Unassembled WGS sequence"/>
</dbReference>